<evidence type="ECO:0000313" key="3">
    <source>
        <dbReference type="Proteomes" id="UP001175000"/>
    </source>
</evidence>
<dbReference type="AlphaFoldDB" id="A0AA39WDZ5"/>
<reference evidence="2" key="1">
    <citation type="submission" date="2023-06" db="EMBL/GenBank/DDBJ databases">
        <title>Genome-scale phylogeny and comparative genomics of the fungal order Sordariales.</title>
        <authorList>
            <consortium name="Lawrence Berkeley National Laboratory"/>
            <person name="Hensen N."/>
            <person name="Bonometti L."/>
            <person name="Westerberg I."/>
            <person name="Brannstrom I.O."/>
            <person name="Guillou S."/>
            <person name="Cros-Aarteil S."/>
            <person name="Calhoun S."/>
            <person name="Haridas S."/>
            <person name="Kuo A."/>
            <person name="Mondo S."/>
            <person name="Pangilinan J."/>
            <person name="Riley R."/>
            <person name="Labutti K."/>
            <person name="Andreopoulos B."/>
            <person name="Lipzen A."/>
            <person name="Chen C."/>
            <person name="Yanf M."/>
            <person name="Daum C."/>
            <person name="Ng V."/>
            <person name="Clum A."/>
            <person name="Steindorff A."/>
            <person name="Ohm R."/>
            <person name="Martin F."/>
            <person name="Silar P."/>
            <person name="Natvig D."/>
            <person name="Lalanne C."/>
            <person name="Gautier V."/>
            <person name="Ament-Velasquez S.L."/>
            <person name="Kruys A."/>
            <person name="Hutchinson M.I."/>
            <person name="Powell A.J."/>
            <person name="Barry K."/>
            <person name="Miller A.N."/>
            <person name="Grigoriev I.V."/>
            <person name="Debuchy R."/>
            <person name="Gladieux P."/>
            <person name="Thoren M.H."/>
            <person name="Johannesson H."/>
        </authorList>
    </citation>
    <scope>NUCLEOTIDE SEQUENCE</scope>
    <source>
        <strain evidence="2">CBS 606.72</strain>
    </source>
</reference>
<dbReference type="EMBL" id="JAULSU010000006">
    <property type="protein sequence ID" value="KAK0613632.1"/>
    <property type="molecule type" value="Genomic_DNA"/>
</dbReference>
<feature type="region of interest" description="Disordered" evidence="1">
    <location>
        <begin position="184"/>
        <end position="211"/>
    </location>
</feature>
<feature type="compositionally biased region" description="Polar residues" evidence="1">
    <location>
        <begin position="8"/>
        <end position="29"/>
    </location>
</feature>
<feature type="region of interest" description="Disordered" evidence="1">
    <location>
        <begin position="99"/>
        <end position="120"/>
    </location>
</feature>
<gene>
    <name evidence="2" type="ORF">B0T14DRAFT_282838</name>
</gene>
<name>A0AA39WDZ5_9PEZI</name>
<comment type="caution">
    <text evidence="2">The sequence shown here is derived from an EMBL/GenBank/DDBJ whole genome shotgun (WGS) entry which is preliminary data.</text>
</comment>
<feature type="region of interest" description="Disordered" evidence="1">
    <location>
        <begin position="276"/>
        <end position="298"/>
    </location>
</feature>
<accession>A0AA39WDZ5</accession>
<proteinExistence type="predicted"/>
<dbReference type="Proteomes" id="UP001175000">
    <property type="component" value="Unassembled WGS sequence"/>
</dbReference>
<feature type="compositionally biased region" description="Polar residues" evidence="1">
    <location>
        <begin position="185"/>
        <end position="200"/>
    </location>
</feature>
<organism evidence="2 3">
    <name type="scientific">Immersiella caudata</name>
    <dbReference type="NCBI Taxonomy" id="314043"/>
    <lineage>
        <taxon>Eukaryota</taxon>
        <taxon>Fungi</taxon>
        <taxon>Dikarya</taxon>
        <taxon>Ascomycota</taxon>
        <taxon>Pezizomycotina</taxon>
        <taxon>Sordariomycetes</taxon>
        <taxon>Sordariomycetidae</taxon>
        <taxon>Sordariales</taxon>
        <taxon>Lasiosphaeriaceae</taxon>
        <taxon>Immersiella</taxon>
    </lineage>
</organism>
<feature type="region of interest" description="Disordered" evidence="1">
    <location>
        <begin position="1"/>
        <end position="35"/>
    </location>
</feature>
<sequence length="368" mass="40368">MTKHLSAGLNSRPSGKNNDATKGSRNANDGSPDKQLACPVRAGRPHHYANVTRHCKASQVFRDVSKLMEHIERVHSPFRRCGRCWKDFPTATRSSLERDMQAHGEDCSGKIPDEKEQETRHTVIPEAQYNQVRNWSKESKKHSKGDKGGAILRHYGVICDIINSKQTPILDTQQAQPMSIWEGSAATTSGQPRSQRQRASSAGPAGNYPTWQTPLLTIDPPPSGDAVGTGYAQYYVHWASQTTRNPSAFLKAATTSPYSLDGPHLQPEYRNYAIDQSPFSASSSGPPSMAHSDGSASTGFIPPPSIPLHFVQRFDMENSGDGTKFISCIGDHGYGDSWPYRDNDGGCEPDIHLHQFAEPSLSYGPPLP</sequence>
<evidence type="ECO:0000256" key="1">
    <source>
        <dbReference type="SAM" id="MobiDB-lite"/>
    </source>
</evidence>
<protein>
    <submittedName>
        <fullName evidence="2">Uncharacterized protein</fullName>
    </submittedName>
</protein>
<feature type="compositionally biased region" description="Low complexity" evidence="1">
    <location>
        <begin position="277"/>
        <end position="288"/>
    </location>
</feature>
<keyword evidence="3" id="KW-1185">Reference proteome</keyword>
<evidence type="ECO:0000313" key="2">
    <source>
        <dbReference type="EMBL" id="KAK0613632.1"/>
    </source>
</evidence>